<proteinExistence type="predicted"/>
<sequence length="42" mass="4712">MLNTPVRVAMQRLRKNCEESLRLGIWGNAAPKCAAANTEHNF</sequence>
<name>A0A2Z4Y862_SUMC1</name>
<dbReference type="KEGG" id="schv:BRCON_2292"/>
<protein>
    <submittedName>
        <fullName evidence="1">Uncharacterized protein</fullName>
    </submittedName>
</protein>
<evidence type="ECO:0000313" key="2">
    <source>
        <dbReference type="Proteomes" id="UP000262583"/>
    </source>
</evidence>
<dbReference type="Proteomes" id="UP000262583">
    <property type="component" value="Chromosome"/>
</dbReference>
<gene>
    <name evidence="1" type="ORF">BRCON_2292</name>
</gene>
<evidence type="ECO:0000313" key="1">
    <source>
        <dbReference type="EMBL" id="AXA37069.1"/>
    </source>
</evidence>
<organism evidence="1 2">
    <name type="scientific">Sumerlaea chitinivorans</name>
    <dbReference type="NCBI Taxonomy" id="2250252"/>
    <lineage>
        <taxon>Bacteria</taxon>
        <taxon>Candidatus Sumerlaeota</taxon>
        <taxon>Candidatus Sumerlaeia</taxon>
        <taxon>Candidatus Sumerlaeales</taxon>
        <taxon>Candidatus Sumerlaeaceae</taxon>
        <taxon>Candidatus Sumerlaea</taxon>
    </lineage>
</organism>
<dbReference type="EMBL" id="CP030759">
    <property type="protein sequence ID" value="AXA37069.1"/>
    <property type="molecule type" value="Genomic_DNA"/>
</dbReference>
<reference evidence="1 2" key="1">
    <citation type="submission" date="2018-05" db="EMBL/GenBank/DDBJ databases">
        <title>A metagenomic window into the 2 km-deep terrestrial subsurface aquifer revealed taxonomically and functionally diverse microbial community comprising novel uncultured bacterial lineages.</title>
        <authorList>
            <person name="Kadnikov V.V."/>
            <person name="Mardanov A.V."/>
            <person name="Beletsky A.V."/>
            <person name="Banks D."/>
            <person name="Pimenov N.V."/>
            <person name="Frank Y.A."/>
            <person name="Karnachuk O.V."/>
            <person name="Ravin N.V."/>
        </authorList>
    </citation>
    <scope>NUCLEOTIDE SEQUENCE [LARGE SCALE GENOMIC DNA]</scope>
    <source>
        <strain evidence="1">BY</strain>
    </source>
</reference>
<dbReference type="AlphaFoldDB" id="A0A2Z4Y862"/>
<accession>A0A2Z4Y862</accession>